<evidence type="ECO:0000313" key="2">
    <source>
        <dbReference type="EMBL" id="OMJ80315.1"/>
    </source>
</evidence>
<feature type="domain" description="CRAL-TRIO" evidence="1">
    <location>
        <begin position="1"/>
        <end position="74"/>
    </location>
</feature>
<dbReference type="PROSITE" id="PS50191">
    <property type="entry name" value="CRAL_TRIO"/>
    <property type="match status" value="1"/>
</dbReference>
<proteinExistence type="predicted"/>
<dbReference type="PANTHER" id="PTHR46590:SF4">
    <property type="entry name" value="CRAL-TRIO DOMAIN-CONTAINING PROTEIN"/>
    <property type="match status" value="1"/>
</dbReference>
<dbReference type="CDD" id="cd00170">
    <property type="entry name" value="SEC14"/>
    <property type="match status" value="1"/>
</dbReference>
<dbReference type="EMBL" id="MPUH01000429">
    <property type="protein sequence ID" value="OMJ80315.1"/>
    <property type="molecule type" value="Genomic_DNA"/>
</dbReference>
<comment type="caution">
    <text evidence="2">The sequence shown here is derived from an EMBL/GenBank/DDBJ whole genome shotgun (WGS) entry which is preliminary data.</text>
</comment>
<dbReference type="AlphaFoldDB" id="A0A1R2BUR5"/>
<evidence type="ECO:0000313" key="3">
    <source>
        <dbReference type="Proteomes" id="UP000187209"/>
    </source>
</evidence>
<dbReference type="InterPro" id="IPR001251">
    <property type="entry name" value="CRAL-TRIO_dom"/>
</dbReference>
<dbReference type="PANTHER" id="PTHR46590">
    <property type="entry name" value="PHOSPHATIDYLINOSITOL TRANSFER PROTEIN CSR1-RELATED"/>
    <property type="match status" value="1"/>
</dbReference>
<organism evidence="2 3">
    <name type="scientific">Stentor coeruleus</name>
    <dbReference type="NCBI Taxonomy" id="5963"/>
    <lineage>
        <taxon>Eukaryota</taxon>
        <taxon>Sar</taxon>
        <taxon>Alveolata</taxon>
        <taxon>Ciliophora</taxon>
        <taxon>Postciliodesmatophora</taxon>
        <taxon>Heterotrichea</taxon>
        <taxon>Heterotrichida</taxon>
        <taxon>Stentoridae</taxon>
        <taxon>Stentor</taxon>
    </lineage>
</organism>
<keyword evidence="3" id="KW-1185">Reference proteome</keyword>
<gene>
    <name evidence="2" type="ORF">SteCoe_19470</name>
</gene>
<dbReference type="InterPro" id="IPR036865">
    <property type="entry name" value="CRAL-TRIO_dom_sf"/>
</dbReference>
<protein>
    <recommendedName>
        <fullName evidence="1">CRAL-TRIO domain-containing protein</fullName>
    </recommendedName>
</protein>
<reference evidence="2 3" key="1">
    <citation type="submission" date="2016-11" db="EMBL/GenBank/DDBJ databases">
        <title>The macronuclear genome of Stentor coeruleus: a giant cell with tiny introns.</title>
        <authorList>
            <person name="Slabodnick M."/>
            <person name="Ruby J.G."/>
            <person name="Reiff S.B."/>
            <person name="Swart E.C."/>
            <person name="Gosai S."/>
            <person name="Prabakaran S."/>
            <person name="Witkowska E."/>
            <person name="Larue G.E."/>
            <person name="Fisher S."/>
            <person name="Freeman R.M."/>
            <person name="Gunawardena J."/>
            <person name="Chu W."/>
            <person name="Stover N.A."/>
            <person name="Gregory B.D."/>
            <person name="Nowacki M."/>
            <person name="Derisi J."/>
            <person name="Roy S.W."/>
            <person name="Marshall W.F."/>
            <person name="Sood P."/>
        </authorList>
    </citation>
    <scope>NUCLEOTIDE SEQUENCE [LARGE SCALE GENOMIC DNA]</scope>
    <source>
        <strain evidence="2">WM001</strain>
    </source>
</reference>
<dbReference type="OrthoDB" id="75724at2759"/>
<name>A0A1R2BUR5_9CILI</name>
<dbReference type="Proteomes" id="UP000187209">
    <property type="component" value="Unassembled WGS sequence"/>
</dbReference>
<dbReference type="Gene3D" id="3.40.525.10">
    <property type="entry name" value="CRAL-TRIO lipid binding domain"/>
    <property type="match status" value="1"/>
</dbReference>
<dbReference type="InterPro" id="IPR052432">
    <property type="entry name" value="PITP/CRAL-TRIO"/>
</dbReference>
<evidence type="ECO:0000259" key="1">
    <source>
        <dbReference type="PROSITE" id="PS50191"/>
    </source>
</evidence>
<dbReference type="SUPFAM" id="SSF52087">
    <property type="entry name" value="CRAL/TRIO domain"/>
    <property type="match status" value="1"/>
</dbReference>
<dbReference type="Pfam" id="PF00650">
    <property type="entry name" value="CRAL_TRIO"/>
    <property type="match status" value="1"/>
</dbReference>
<sequence>MASIFQDFYAERLGALYVLHVTWLHWLLYHAVRPTLPKRTREKLHVMRNAKSLKEFFDSDQLLVEYTGEDPYRHPYPNTN</sequence>
<accession>A0A1R2BUR5</accession>